<dbReference type="STRING" id="1206466.K0KTU2"/>
<name>K0KTU2_WICCF</name>
<dbReference type="GO" id="GO:0008270">
    <property type="term" value="F:zinc ion binding"/>
    <property type="evidence" value="ECO:0007669"/>
    <property type="project" value="UniProtKB-KW"/>
</dbReference>
<feature type="compositionally biased region" description="Low complexity" evidence="2">
    <location>
        <begin position="362"/>
        <end position="385"/>
    </location>
</feature>
<dbReference type="Proteomes" id="UP000009328">
    <property type="component" value="Unassembled WGS sequence"/>
</dbReference>
<dbReference type="Gene3D" id="3.30.160.60">
    <property type="entry name" value="Classic Zinc Finger"/>
    <property type="match status" value="1"/>
</dbReference>
<evidence type="ECO:0000256" key="2">
    <source>
        <dbReference type="SAM" id="MobiDB-lite"/>
    </source>
</evidence>
<evidence type="ECO:0000259" key="3">
    <source>
        <dbReference type="PROSITE" id="PS50157"/>
    </source>
</evidence>
<dbReference type="FunCoup" id="K0KTU2">
    <property type="interactions" value="3698"/>
</dbReference>
<evidence type="ECO:0000256" key="1">
    <source>
        <dbReference type="PROSITE-ProRule" id="PRU00042"/>
    </source>
</evidence>
<dbReference type="PROSITE" id="PS50157">
    <property type="entry name" value="ZINC_FINGER_C2H2_2"/>
    <property type="match status" value="1"/>
</dbReference>
<accession>K0KTU2</accession>
<feature type="region of interest" description="Disordered" evidence="2">
    <location>
        <begin position="218"/>
        <end position="245"/>
    </location>
</feature>
<organism evidence="4 5">
    <name type="scientific">Wickerhamomyces ciferrii (strain ATCC 14091 / BCRC 22168 / CBS 111 / JCM 3599 / NBRC 0793 / NRRL Y-1031 F-60-10)</name>
    <name type="common">Yeast</name>
    <name type="synonym">Pichia ciferrii</name>
    <dbReference type="NCBI Taxonomy" id="1206466"/>
    <lineage>
        <taxon>Eukaryota</taxon>
        <taxon>Fungi</taxon>
        <taxon>Dikarya</taxon>
        <taxon>Ascomycota</taxon>
        <taxon>Saccharomycotina</taxon>
        <taxon>Saccharomycetes</taxon>
        <taxon>Phaffomycetales</taxon>
        <taxon>Wickerhamomycetaceae</taxon>
        <taxon>Wickerhamomyces</taxon>
    </lineage>
</organism>
<dbReference type="HOGENOM" id="CLU_024993_0_0_1"/>
<evidence type="ECO:0000313" key="4">
    <source>
        <dbReference type="EMBL" id="CCH45442.1"/>
    </source>
</evidence>
<keyword evidence="1" id="KW-0862">Zinc</keyword>
<dbReference type="EMBL" id="CAIF01000196">
    <property type="protein sequence ID" value="CCH45442.1"/>
    <property type="molecule type" value="Genomic_DNA"/>
</dbReference>
<protein>
    <submittedName>
        <fullName evidence="4">Zinc finger protein</fullName>
    </submittedName>
</protein>
<keyword evidence="1" id="KW-0479">Metal-binding</keyword>
<feature type="region of interest" description="Disordered" evidence="2">
    <location>
        <begin position="102"/>
        <end position="125"/>
    </location>
</feature>
<keyword evidence="1" id="KW-0863">Zinc-finger</keyword>
<keyword evidence="5" id="KW-1185">Reference proteome</keyword>
<proteinExistence type="predicted"/>
<dbReference type="InterPro" id="IPR013087">
    <property type="entry name" value="Znf_C2H2_type"/>
</dbReference>
<sequence length="478" mass="55265">MTSLALFPHLRRTLTDVMEDELYHVPNNVASNNSNSTQQYEDFNQSLSQQQITAPFHHLNNSSNSLNKFSSPTLSNSKLFKNSSALNSEEMLTIPDQQIPLNQHHQQHSQQQQQQQQQSELSRVQSHDMYYDIPEPLPQDDEQHIFNEFADPNLTTTQHYNSQHQIPQDPSTIPTKLLKFNDDLSLDYFINDDNDDSDSKFIIYPALSPTMIPEEIEDEELSDDDEDDTNEFTYLDNTLNDDKNPLNYQHQQYQKEQDLIQKQEYQMIKQQEFNSQQKSNLQFKKFEYKDDSITQDLESDIDRMSLDSSDDEYSSNSSVLDEDSYTPIFQTSKPTTSLSPPIPTPNQSKSRRSSTIQQQTPLHTSPSQQHTQHTQHLSTSPSQQQNSHQCQLINPSTNQICLKQFSRPYDLIRHQETIHASRKKIFRCIVCNKLEGGLSNKTFSRGDALSRHIRVKHGLTGNEATDALQYAKDNVEYV</sequence>
<reference evidence="4 5" key="1">
    <citation type="journal article" date="2012" name="Eukaryot. Cell">
        <title>Draft genome sequence of Wickerhamomyces ciferrii NRRL Y-1031 F-60-10.</title>
        <authorList>
            <person name="Schneider J."/>
            <person name="Andrea H."/>
            <person name="Blom J."/>
            <person name="Jaenicke S."/>
            <person name="Ruckert C."/>
            <person name="Schorsch C."/>
            <person name="Szczepanowski R."/>
            <person name="Farwick M."/>
            <person name="Goesmann A."/>
            <person name="Puhler A."/>
            <person name="Schaffer S."/>
            <person name="Tauch A."/>
            <person name="Kohler T."/>
            <person name="Brinkrolf K."/>
        </authorList>
    </citation>
    <scope>NUCLEOTIDE SEQUENCE [LARGE SCALE GENOMIC DNA]</scope>
    <source>
        <strain evidence="5">ATCC 14091 / BCRC 22168 / CBS 111 / JCM 3599 / NBRC 0793 / NRRL Y-1031 F-60-10</strain>
    </source>
</reference>
<dbReference type="AlphaFoldDB" id="K0KTU2"/>
<dbReference type="eggNOG" id="ENOG502RBAK">
    <property type="taxonomic scope" value="Eukaryota"/>
</dbReference>
<feature type="compositionally biased region" description="Low complexity" evidence="2">
    <location>
        <begin position="108"/>
        <end position="119"/>
    </location>
</feature>
<feature type="domain" description="C2H2-type" evidence="3">
    <location>
        <begin position="388"/>
        <end position="424"/>
    </location>
</feature>
<gene>
    <name evidence="4" type="ORF">BN7_5024</name>
</gene>
<dbReference type="InParanoid" id="K0KTU2"/>
<evidence type="ECO:0000313" key="5">
    <source>
        <dbReference type="Proteomes" id="UP000009328"/>
    </source>
</evidence>
<comment type="caution">
    <text evidence="4">The sequence shown here is derived from an EMBL/GenBank/DDBJ whole genome shotgun (WGS) entry which is preliminary data.</text>
</comment>
<feature type="compositionally biased region" description="Acidic residues" evidence="2">
    <location>
        <begin position="218"/>
        <end position="230"/>
    </location>
</feature>
<feature type="region of interest" description="Disordered" evidence="2">
    <location>
        <begin position="303"/>
        <end position="390"/>
    </location>
</feature>